<feature type="transmembrane region" description="Helical" evidence="7">
    <location>
        <begin position="141"/>
        <end position="162"/>
    </location>
</feature>
<organism evidence="8 9">
    <name type="scientific">Megalurothrips usitatus</name>
    <name type="common">bean blossom thrips</name>
    <dbReference type="NCBI Taxonomy" id="439358"/>
    <lineage>
        <taxon>Eukaryota</taxon>
        <taxon>Metazoa</taxon>
        <taxon>Ecdysozoa</taxon>
        <taxon>Arthropoda</taxon>
        <taxon>Hexapoda</taxon>
        <taxon>Insecta</taxon>
        <taxon>Pterygota</taxon>
        <taxon>Neoptera</taxon>
        <taxon>Paraneoptera</taxon>
        <taxon>Thysanoptera</taxon>
        <taxon>Terebrantia</taxon>
        <taxon>Thripoidea</taxon>
        <taxon>Thripidae</taxon>
        <taxon>Megalurothrips</taxon>
    </lineage>
</organism>
<feature type="transmembrane region" description="Helical" evidence="7">
    <location>
        <begin position="460"/>
        <end position="478"/>
    </location>
</feature>
<dbReference type="EMBL" id="JAPTSV010000005">
    <property type="protein sequence ID" value="KAJ1527897.1"/>
    <property type="molecule type" value="Genomic_DNA"/>
</dbReference>
<keyword evidence="3 7" id="KW-0812">Transmembrane</keyword>
<dbReference type="PANTHER" id="PTHR13624">
    <property type="entry name" value="RE42071P"/>
    <property type="match status" value="1"/>
</dbReference>
<dbReference type="PANTHER" id="PTHR13624:SF6">
    <property type="entry name" value="EMEI"/>
    <property type="match status" value="1"/>
</dbReference>
<evidence type="ECO:0000256" key="3">
    <source>
        <dbReference type="ARBA" id="ARBA00022692"/>
    </source>
</evidence>
<feature type="transmembrane region" description="Helical" evidence="7">
    <location>
        <begin position="174"/>
        <end position="191"/>
    </location>
</feature>
<feature type="transmembrane region" description="Helical" evidence="7">
    <location>
        <begin position="108"/>
        <end position="129"/>
    </location>
</feature>
<accession>A0AAV7XT16</accession>
<keyword evidence="5 7" id="KW-0472">Membrane</keyword>
<evidence type="ECO:0000256" key="4">
    <source>
        <dbReference type="ARBA" id="ARBA00022989"/>
    </source>
</evidence>
<evidence type="ECO:0000256" key="6">
    <source>
        <dbReference type="ARBA" id="ARBA00023180"/>
    </source>
</evidence>
<reference evidence="8" key="1">
    <citation type="submission" date="2022-12" db="EMBL/GenBank/DDBJ databases">
        <title>Chromosome-level genome assembly of the bean flower thrips Megalurothrips usitatus.</title>
        <authorList>
            <person name="Ma L."/>
            <person name="Liu Q."/>
            <person name="Li H."/>
            <person name="Cai W."/>
        </authorList>
    </citation>
    <scope>NUCLEOTIDE SEQUENCE</scope>
    <source>
        <strain evidence="8">Cailab_2022a</strain>
    </source>
</reference>
<dbReference type="AlphaFoldDB" id="A0AAV7XT16"/>
<feature type="transmembrane region" description="Helical" evidence="7">
    <location>
        <begin position="318"/>
        <end position="338"/>
    </location>
</feature>
<dbReference type="InterPro" id="IPR019395">
    <property type="entry name" value="Transmembrane_161A/B"/>
</dbReference>
<dbReference type="GO" id="GO:0016020">
    <property type="term" value="C:membrane"/>
    <property type="evidence" value="ECO:0007669"/>
    <property type="project" value="UniProtKB-SubCell"/>
</dbReference>
<keyword evidence="4 7" id="KW-1133">Transmembrane helix</keyword>
<evidence type="ECO:0000256" key="5">
    <source>
        <dbReference type="ARBA" id="ARBA00023136"/>
    </source>
</evidence>
<feature type="transmembrane region" description="Helical" evidence="7">
    <location>
        <begin position="272"/>
        <end position="289"/>
    </location>
</feature>
<proteinExistence type="inferred from homology"/>
<keyword evidence="6" id="KW-0325">Glycoprotein</keyword>
<evidence type="ECO:0000256" key="7">
    <source>
        <dbReference type="SAM" id="Phobius"/>
    </source>
</evidence>
<gene>
    <name evidence="8" type="ORF">ONE63_007832</name>
</gene>
<feature type="transmembrane region" description="Helical" evidence="7">
    <location>
        <begin position="6"/>
        <end position="32"/>
    </location>
</feature>
<name>A0AAV7XT16_9NEOP</name>
<dbReference type="Pfam" id="PF10268">
    <property type="entry name" value="Tmemb_161AB"/>
    <property type="match status" value="1"/>
</dbReference>
<evidence type="ECO:0000256" key="2">
    <source>
        <dbReference type="ARBA" id="ARBA00009706"/>
    </source>
</evidence>
<evidence type="ECO:0000256" key="1">
    <source>
        <dbReference type="ARBA" id="ARBA00004141"/>
    </source>
</evidence>
<comment type="subcellular location">
    <subcellularLocation>
        <location evidence="1">Membrane</location>
        <topology evidence="1">Multi-pass membrane protein</topology>
    </subcellularLocation>
</comment>
<feature type="transmembrane region" description="Helical" evidence="7">
    <location>
        <begin position="371"/>
        <end position="396"/>
    </location>
</feature>
<sequence>MALLGAQMVITLIVVSVFQKLGTFFSLARWLLCSTGLVRYLYPTDNELRQLAGIPKLSKEKSKGKKGSRFSEHSEVFRIPRSLDVPLESRKISPLDVIHLRFYSEYQWLVDFALYSGLVFLMSEAYHSFYPIKDEVNLCTVWCMLVLGFATKVLASLTVQYFKGEESVGERSTVIVAAFAYLLIAMMIMVVDERNLESGLETAYQSFNTSAARFLGNQGLQSNGPASKLVLKFFIALWCGLIGGLFIFPGFRAARMHYDLLKHYEVSRIRRLLLNLSFASPFFLVLLWVKPVCRDYLTVRIFSGMTAPLMTDGAFDSMRLIAVIVVVLHRLLLMPLYLQAYLNMAYQRVQEQRKEAGRITNHELQEKIASVFFYLCVVTLQYVIPIFCCLFFAFLFKILGGLSWSGTTLPLESPALFDSDPTGGDDSTTIMQSAKQFTLALDSLKQVFTMEVSRGVLGFALWWSTFAWFSSSFLGILYQTYFRHA</sequence>
<evidence type="ECO:0000313" key="8">
    <source>
        <dbReference type="EMBL" id="KAJ1527897.1"/>
    </source>
</evidence>
<evidence type="ECO:0000313" key="9">
    <source>
        <dbReference type="Proteomes" id="UP001075354"/>
    </source>
</evidence>
<evidence type="ECO:0008006" key="10">
    <source>
        <dbReference type="Google" id="ProtNLM"/>
    </source>
</evidence>
<feature type="transmembrane region" description="Helical" evidence="7">
    <location>
        <begin position="229"/>
        <end position="251"/>
    </location>
</feature>
<comment type="caution">
    <text evidence="8">The sequence shown here is derived from an EMBL/GenBank/DDBJ whole genome shotgun (WGS) entry which is preliminary data.</text>
</comment>
<keyword evidence="9" id="KW-1185">Reference proteome</keyword>
<dbReference type="Proteomes" id="UP001075354">
    <property type="component" value="Chromosome 5"/>
</dbReference>
<comment type="similarity">
    <text evidence="2">Belongs to the TMEM161 family.</text>
</comment>
<protein>
    <recommendedName>
        <fullName evidence="10">Transmembrane protein 161B</fullName>
    </recommendedName>
</protein>